<dbReference type="GeneID" id="9683463"/>
<evidence type="ECO:0000256" key="2">
    <source>
        <dbReference type="ARBA" id="ARBA00022448"/>
    </source>
</evidence>
<dbReference type="OrthoDB" id="2121326at2759"/>
<dbReference type="PANTHER" id="PTHR47834:SF2">
    <property type="entry name" value="THIOREDOXIN-LIKE PROTEIN CITRX, CHLOROPLASTIC"/>
    <property type="match status" value="1"/>
</dbReference>
<evidence type="ECO:0000256" key="9">
    <source>
        <dbReference type="ARBA" id="ARBA00023284"/>
    </source>
</evidence>
<dbReference type="RefSeq" id="XP_003057662.1">
    <property type="nucleotide sequence ID" value="XM_003057616.1"/>
</dbReference>
<proteinExistence type="inferred from homology"/>
<evidence type="ECO:0000259" key="11">
    <source>
        <dbReference type="PROSITE" id="PS51352"/>
    </source>
</evidence>
<evidence type="ECO:0000256" key="7">
    <source>
        <dbReference type="ARBA" id="ARBA00023002"/>
    </source>
</evidence>
<evidence type="ECO:0000256" key="10">
    <source>
        <dbReference type="ARBA" id="ARBA00024039"/>
    </source>
</evidence>
<name>C1MPX5_MICPC</name>
<keyword evidence="4" id="KW-0934">Plastid</keyword>
<reference evidence="12 13" key="1">
    <citation type="journal article" date="2009" name="Science">
        <title>Green evolution and dynamic adaptations revealed by genomes of the marine picoeukaryotes Micromonas.</title>
        <authorList>
            <person name="Worden A.Z."/>
            <person name="Lee J.H."/>
            <person name="Mock T."/>
            <person name="Rouze P."/>
            <person name="Simmons M.P."/>
            <person name="Aerts A.L."/>
            <person name="Allen A.E."/>
            <person name="Cuvelier M.L."/>
            <person name="Derelle E."/>
            <person name="Everett M.V."/>
            <person name="Foulon E."/>
            <person name="Grimwood J."/>
            <person name="Gundlach H."/>
            <person name="Henrissat B."/>
            <person name="Napoli C."/>
            <person name="McDonald S.M."/>
            <person name="Parker M.S."/>
            <person name="Rombauts S."/>
            <person name="Salamov A."/>
            <person name="Von Dassow P."/>
            <person name="Badger J.H."/>
            <person name="Coutinho P.M."/>
            <person name="Demir E."/>
            <person name="Dubchak I."/>
            <person name="Gentemann C."/>
            <person name="Eikrem W."/>
            <person name="Gready J.E."/>
            <person name="John U."/>
            <person name="Lanier W."/>
            <person name="Lindquist E.A."/>
            <person name="Lucas S."/>
            <person name="Mayer K.F."/>
            <person name="Moreau H."/>
            <person name="Not F."/>
            <person name="Otillar R."/>
            <person name="Panaud O."/>
            <person name="Pangilinan J."/>
            <person name="Paulsen I."/>
            <person name="Piegu B."/>
            <person name="Poliakov A."/>
            <person name="Robbens S."/>
            <person name="Schmutz J."/>
            <person name="Toulza E."/>
            <person name="Wyss T."/>
            <person name="Zelensky A."/>
            <person name="Zhou K."/>
            <person name="Armbrust E.V."/>
            <person name="Bhattacharya D."/>
            <person name="Goodenough U.W."/>
            <person name="Van de Peer Y."/>
            <person name="Grigoriev I.V."/>
        </authorList>
    </citation>
    <scope>NUCLEOTIDE SEQUENCE [LARGE SCALE GENOMIC DNA]</scope>
    <source>
        <strain evidence="12 13">CCMP1545</strain>
    </source>
</reference>
<dbReference type="Gene3D" id="3.40.30.10">
    <property type="entry name" value="Glutaredoxin"/>
    <property type="match status" value="1"/>
</dbReference>
<protein>
    <submittedName>
        <fullName evidence="12">Thioredoxin-related protein</fullName>
    </submittedName>
</protein>
<dbReference type="InterPro" id="IPR017937">
    <property type="entry name" value="Thioredoxin_CS"/>
</dbReference>
<dbReference type="PANTHER" id="PTHR47834">
    <property type="entry name" value="THIOREDOXIN-LIKE PROTEIN CITRX, CHLOROPLASTIC"/>
    <property type="match status" value="1"/>
</dbReference>
<keyword evidence="7" id="KW-0560">Oxidoreductase</keyword>
<dbReference type="GO" id="GO:0015035">
    <property type="term" value="F:protein-disulfide reductase activity"/>
    <property type="evidence" value="ECO:0007669"/>
    <property type="project" value="InterPro"/>
</dbReference>
<gene>
    <name evidence="12" type="ORF">MICPUCDRAFT_32838</name>
</gene>
<keyword evidence="9" id="KW-0676">Redox-active center</keyword>
<accession>C1MPX5</accession>
<dbReference type="CDD" id="cd02947">
    <property type="entry name" value="TRX_family"/>
    <property type="match status" value="1"/>
</dbReference>
<dbReference type="GO" id="GO:0009507">
    <property type="term" value="C:chloroplast"/>
    <property type="evidence" value="ECO:0007669"/>
    <property type="project" value="UniProtKB-SubCell"/>
</dbReference>
<dbReference type="STRING" id="564608.C1MPX5"/>
<keyword evidence="5" id="KW-0809">Transit peptide</keyword>
<evidence type="ECO:0000256" key="4">
    <source>
        <dbReference type="ARBA" id="ARBA00022640"/>
    </source>
</evidence>
<evidence type="ECO:0000256" key="1">
    <source>
        <dbReference type="ARBA" id="ARBA00004229"/>
    </source>
</evidence>
<dbReference type="PROSITE" id="PS51352">
    <property type="entry name" value="THIOREDOXIN_2"/>
    <property type="match status" value="1"/>
</dbReference>
<dbReference type="Pfam" id="PF00085">
    <property type="entry name" value="Thioredoxin"/>
    <property type="match status" value="1"/>
</dbReference>
<evidence type="ECO:0000313" key="12">
    <source>
        <dbReference type="EMBL" id="EEH57613.1"/>
    </source>
</evidence>
<dbReference type="AlphaFoldDB" id="C1MPX5"/>
<evidence type="ECO:0000256" key="6">
    <source>
        <dbReference type="ARBA" id="ARBA00022982"/>
    </source>
</evidence>
<dbReference type="eggNOG" id="KOG0907">
    <property type="taxonomic scope" value="Eukaryota"/>
</dbReference>
<evidence type="ECO:0000313" key="13">
    <source>
        <dbReference type="Proteomes" id="UP000001876"/>
    </source>
</evidence>
<keyword evidence="8" id="KW-1015">Disulfide bond</keyword>
<evidence type="ECO:0000256" key="5">
    <source>
        <dbReference type="ARBA" id="ARBA00022946"/>
    </source>
</evidence>
<dbReference type="EMBL" id="GG663738">
    <property type="protein sequence ID" value="EEH57613.1"/>
    <property type="molecule type" value="Genomic_DNA"/>
</dbReference>
<feature type="domain" description="Thioredoxin" evidence="11">
    <location>
        <begin position="36"/>
        <end position="160"/>
    </location>
</feature>
<keyword evidence="6" id="KW-0249">Electron transport</keyword>
<dbReference type="KEGG" id="mpp:MICPUCDRAFT_32838"/>
<dbReference type="Proteomes" id="UP000001876">
    <property type="component" value="Unassembled WGS sequence"/>
</dbReference>
<dbReference type="OMA" id="PMVIDFY"/>
<dbReference type="InterPro" id="IPR013766">
    <property type="entry name" value="Thioredoxin_domain"/>
</dbReference>
<sequence length="160" mass="17398">MQAIASARVSASTARDRSVSVAAGSRRGVVATFAPARRTREASRASRLVVNAGNVQQVNKDELEKVMEDRSTPLIIDFFATWCGPCVLLASELEKVKEELGDSVRIVKVDTDKEEELSSQLQIQGLPTLVFVGTDKTKPALRTEGMLPAEMVKNIIANEL</sequence>
<dbReference type="FunFam" id="3.40.30.10:FF:000149">
    <property type="entry name" value="Thioredoxin-like protein CITRX, chloroplastic"/>
    <property type="match status" value="1"/>
</dbReference>
<keyword evidence="3" id="KW-0150">Chloroplast</keyword>
<keyword evidence="2" id="KW-0813">Transport</keyword>
<dbReference type="GO" id="GO:0045454">
    <property type="term" value="P:cell redox homeostasis"/>
    <property type="evidence" value="ECO:0007669"/>
    <property type="project" value="InterPro"/>
</dbReference>
<evidence type="ECO:0000256" key="8">
    <source>
        <dbReference type="ARBA" id="ARBA00023157"/>
    </source>
</evidence>
<organism evidence="13">
    <name type="scientific">Micromonas pusilla (strain CCMP1545)</name>
    <name type="common">Picoplanktonic green alga</name>
    <dbReference type="NCBI Taxonomy" id="564608"/>
    <lineage>
        <taxon>Eukaryota</taxon>
        <taxon>Viridiplantae</taxon>
        <taxon>Chlorophyta</taxon>
        <taxon>Mamiellophyceae</taxon>
        <taxon>Mamiellales</taxon>
        <taxon>Mamiellaceae</taxon>
        <taxon>Micromonas</taxon>
    </lineage>
</organism>
<dbReference type="InterPro" id="IPR044182">
    <property type="entry name" value="CITRX"/>
</dbReference>
<dbReference type="InterPro" id="IPR036249">
    <property type="entry name" value="Thioredoxin-like_sf"/>
</dbReference>
<dbReference type="PROSITE" id="PS00194">
    <property type="entry name" value="THIOREDOXIN_1"/>
    <property type="match status" value="1"/>
</dbReference>
<evidence type="ECO:0000256" key="3">
    <source>
        <dbReference type="ARBA" id="ARBA00022528"/>
    </source>
</evidence>
<comment type="similarity">
    <text evidence="10">Belongs to the thioredoxin family. Plant CITRX-type subfamily.</text>
</comment>
<comment type="subcellular location">
    <subcellularLocation>
        <location evidence="1">Plastid</location>
        <location evidence="1">Chloroplast</location>
    </subcellularLocation>
</comment>
<dbReference type="SUPFAM" id="SSF52833">
    <property type="entry name" value="Thioredoxin-like"/>
    <property type="match status" value="1"/>
</dbReference>
<keyword evidence="13" id="KW-1185">Reference proteome</keyword>